<dbReference type="PROSITE" id="PS00622">
    <property type="entry name" value="HTH_LUXR_1"/>
    <property type="match status" value="1"/>
</dbReference>
<keyword evidence="6" id="KW-1185">Reference proteome</keyword>
<dbReference type="InterPro" id="IPR041617">
    <property type="entry name" value="TPR_MalT"/>
</dbReference>
<dbReference type="Proteomes" id="UP000274695">
    <property type="component" value="Unassembled WGS sequence"/>
</dbReference>
<dbReference type="Gene3D" id="3.40.50.300">
    <property type="entry name" value="P-loop containing nucleotide triphosphate hydrolases"/>
    <property type="match status" value="1"/>
</dbReference>
<dbReference type="InterPro" id="IPR011990">
    <property type="entry name" value="TPR-like_helical_dom_sf"/>
</dbReference>
<keyword evidence="3" id="KW-0804">Transcription</keyword>
<evidence type="ECO:0000259" key="4">
    <source>
        <dbReference type="PROSITE" id="PS50043"/>
    </source>
</evidence>
<dbReference type="PROSITE" id="PS50043">
    <property type="entry name" value="HTH_LUXR_2"/>
    <property type="match status" value="1"/>
</dbReference>
<comment type="caution">
    <text evidence="5">The sequence shown here is derived from an EMBL/GenBank/DDBJ whole genome shotgun (WGS) entry which is preliminary data.</text>
</comment>
<organism evidence="5 6">
    <name type="scientific">Zhongshania marina</name>
    <dbReference type="NCBI Taxonomy" id="2304603"/>
    <lineage>
        <taxon>Bacteria</taxon>
        <taxon>Pseudomonadati</taxon>
        <taxon>Pseudomonadota</taxon>
        <taxon>Gammaproteobacteria</taxon>
        <taxon>Cellvibrionales</taxon>
        <taxon>Spongiibacteraceae</taxon>
        <taxon>Zhongshania</taxon>
    </lineage>
</organism>
<keyword evidence="2" id="KW-0238">DNA-binding</keyword>
<dbReference type="Pfam" id="PF00196">
    <property type="entry name" value="GerE"/>
    <property type="match status" value="1"/>
</dbReference>
<dbReference type="EMBL" id="RHGB01000003">
    <property type="protein sequence ID" value="RNL66745.1"/>
    <property type="molecule type" value="Genomic_DNA"/>
</dbReference>
<dbReference type="InterPro" id="IPR036388">
    <property type="entry name" value="WH-like_DNA-bd_sf"/>
</dbReference>
<sequence length="885" mass="99466">MVILFGHNKSSHYISQAKVRPPVLPGYTVARTKIIDSFGTGIHGRIVKLSAPGGFGKTVAMAQIAEHCRQQGMLVVWLNLNQSDNDISQFLRGFSASLRLAGNANIDTDENASIADGIMEFFDTLSLPVAVFFDSLECVTNTAVLDLIYRGLQYMPSSSVIVIATRVEPEINFSRFRARGELTEFAAKDLRFSLEEARELFLEKLRLDIKPNDVRSLHAHTEGWSTALWLAALALQGRPDAKSVIERFSGEDTSFSAYLTEEVLAIIPTHVLTFLLHTSLLEELDEKVCNLIVGAQNCRTLLRECEMQNLLFREEIEGQERFRFNTLFREYLYAQFTQRFSTTEVQRAHYLACEYYISLKRPIPAIRQAIAAKRQDVAITLLQENMFVLLGRGRMRLLSGLIELVYKHDPVTDPLLSVIYAWCVTFTRGPSTALALVERLDEAALPEQARDYYLSLHPMLLAMMDRVDEAHALGLESIDRSSGHYPYANAMLHQVLSQTCIILGEHELARNEVDHARLAMRDVTGEFGLVLAESAGAILDLMAGRLRQATARIRLAIREYNALRRSDDSGIAMAMIHLAEMLYDSGQSGQAKDLLERNISLVRDIGPPDALIAGHVILSRIAAKDKDFDLAMELLVSLEADGYRLQINRVVASAKLQRANIYIQLEDYHSAYEQLTKAQQLYDWSHCASYWFLANDLLYPEIVNIRLHIRSGKAGTILSKLRAELKQAEAQLRNRRTLKLRILLAEAMYLNNEKNLAMRLMTRTINDAAKEDFVTIFDDEGEVVYSLRNEVTQQKGDDVASDTTDRHGSAKELVTHSALLEDALTPKEQQVLALLAQGISNAKIAASMYVSESTVRTHLRNINLKLNATNRTQALVIARQLGILR</sequence>
<dbReference type="InterPro" id="IPR059106">
    <property type="entry name" value="WHD_MalT"/>
</dbReference>
<dbReference type="Gene3D" id="1.25.40.10">
    <property type="entry name" value="Tetratricopeptide repeat domain"/>
    <property type="match status" value="1"/>
</dbReference>
<dbReference type="InterPro" id="IPR016032">
    <property type="entry name" value="Sig_transdc_resp-reg_C-effctor"/>
</dbReference>
<dbReference type="Pfam" id="PF25873">
    <property type="entry name" value="WHD_MalT"/>
    <property type="match status" value="1"/>
</dbReference>
<dbReference type="PRINTS" id="PR00038">
    <property type="entry name" value="HTHLUXR"/>
</dbReference>
<dbReference type="SUPFAM" id="SSF52540">
    <property type="entry name" value="P-loop containing nucleoside triphosphate hydrolases"/>
    <property type="match status" value="1"/>
</dbReference>
<dbReference type="InterPro" id="IPR000792">
    <property type="entry name" value="Tscrpt_reg_LuxR_C"/>
</dbReference>
<proteinExistence type="predicted"/>
<accession>A0ABX9W6G2</accession>
<name>A0ABX9W6G2_9GAMM</name>
<keyword evidence="1" id="KW-0805">Transcription regulation</keyword>
<dbReference type="PANTHER" id="PTHR44688:SF16">
    <property type="entry name" value="DNA-BINDING TRANSCRIPTIONAL ACTIVATOR DEVR_DOSR"/>
    <property type="match status" value="1"/>
</dbReference>
<evidence type="ECO:0000256" key="3">
    <source>
        <dbReference type="ARBA" id="ARBA00023163"/>
    </source>
</evidence>
<dbReference type="SMART" id="SM00421">
    <property type="entry name" value="HTH_LUXR"/>
    <property type="match status" value="1"/>
</dbReference>
<protein>
    <recommendedName>
        <fullName evidence="4">HTH luxR-type domain-containing protein</fullName>
    </recommendedName>
</protein>
<dbReference type="SUPFAM" id="SSF81901">
    <property type="entry name" value="HCP-like"/>
    <property type="match status" value="1"/>
</dbReference>
<evidence type="ECO:0000313" key="6">
    <source>
        <dbReference type="Proteomes" id="UP000274695"/>
    </source>
</evidence>
<dbReference type="CDD" id="cd06170">
    <property type="entry name" value="LuxR_C_like"/>
    <property type="match status" value="1"/>
</dbReference>
<evidence type="ECO:0000256" key="1">
    <source>
        <dbReference type="ARBA" id="ARBA00023015"/>
    </source>
</evidence>
<dbReference type="Gene3D" id="1.10.10.10">
    <property type="entry name" value="Winged helix-like DNA-binding domain superfamily/Winged helix DNA-binding domain"/>
    <property type="match status" value="1"/>
</dbReference>
<dbReference type="PANTHER" id="PTHR44688">
    <property type="entry name" value="DNA-BINDING TRANSCRIPTIONAL ACTIVATOR DEVR_DOSR"/>
    <property type="match status" value="1"/>
</dbReference>
<feature type="domain" description="HTH luxR-type" evidence="4">
    <location>
        <begin position="817"/>
        <end position="882"/>
    </location>
</feature>
<reference evidence="5 6" key="1">
    <citation type="submission" date="2018-10" db="EMBL/GenBank/DDBJ databases">
        <title>Draft genome sequence of Zhongshania sp. DSW25-10.</title>
        <authorList>
            <person name="Oh J."/>
        </authorList>
    </citation>
    <scope>NUCLEOTIDE SEQUENCE [LARGE SCALE GENOMIC DNA]</scope>
    <source>
        <strain evidence="5 6">DSW25-10</strain>
    </source>
</reference>
<dbReference type="SUPFAM" id="SSF46894">
    <property type="entry name" value="C-terminal effector domain of the bipartite response regulators"/>
    <property type="match status" value="1"/>
</dbReference>
<dbReference type="Pfam" id="PF17874">
    <property type="entry name" value="TPR_MalT"/>
    <property type="match status" value="1"/>
</dbReference>
<evidence type="ECO:0000313" key="5">
    <source>
        <dbReference type="EMBL" id="RNL66745.1"/>
    </source>
</evidence>
<dbReference type="InterPro" id="IPR027417">
    <property type="entry name" value="P-loop_NTPase"/>
</dbReference>
<evidence type="ECO:0000256" key="2">
    <source>
        <dbReference type="ARBA" id="ARBA00023125"/>
    </source>
</evidence>
<gene>
    <name evidence="5" type="ORF">D0911_04210</name>
</gene>